<dbReference type="AlphaFoldDB" id="A0A7Y6TWT2"/>
<proteinExistence type="inferred from homology"/>
<dbReference type="CDD" id="cd13578">
    <property type="entry name" value="PBP2_Bug27"/>
    <property type="match status" value="1"/>
</dbReference>
<protein>
    <submittedName>
        <fullName evidence="3">Tripartite tricarboxylate transporter substrate binding protein</fullName>
    </submittedName>
</protein>
<dbReference type="PANTHER" id="PTHR42928">
    <property type="entry name" value="TRICARBOXYLATE-BINDING PROTEIN"/>
    <property type="match status" value="1"/>
</dbReference>
<comment type="caution">
    <text evidence="3">The sequence shown here is derived from an EMBL/GenBank/DDBJ whole genome shotgun (WGS) entry which is preliminary data.</text>
</comment>
<dbReference type="Gene3D" id="3.40.190.150">
    <property type="entry name" value="Bordetella uptake gene, domain 1"/>
    <property type="match status" value="1"/>
</dbReference>
<dbReference type="RefSeq" id="WP_176069190.1">
    <property type="nucleotide sequence ID" value="NZ_JABWMJ010000004.1"/>
</dbReference>
<dbReference type="SUPFAM" id="SSF53850">
    <property type="entry name" value="Periplasmic binding protein-like II"/>
    <property type="match status" value="1"/>
</dbReference>
<keyword evidence="2" id="KW-0732">Signal</keyword>
<dbReference type="PANTHER" id="PTHR42928:SF5">
    <property type="entry name" value="BLR1237 PROTEIN"/>
    <property type="match status" value="1"/>
</dbReference>
<dbReference type="Proteomes" id="UP000529637">
    <property type="component" value="Unassembled WGS sequence"/>
</dbReference>
<dbReference type="Gene3D" id="3.40.190.10">
    <property type="entry name" value="Periplasmic binding protein-like II"/>
    <property type="match status" value="1"/>
</dbReference>
<dbReference type="PIRSF" id="PIRSF017082">
    <property type="entry name" value="YflP"/>
    <property type="match status" value="1"/>
</dbReference>
<feature type="signal peptide" evidence="2">
    <location>
        <begin position="1"/>
        <end position="22"/>
    </location>
</feature>
<dbReference type="EMBL" id="JABWMJ010000004">
    <property type="protein sequence ID" value="NUZ06362.1"/>
    <property type="molecule type" value="Genomic_DNA"/>
</dbReference>
<comment type="similarity">
    <text evidence="1">Belongs to the UPF0065 (bug) family.</text>
</comment>
<evidence type="ECO:0000256" key="1">
    <source>
        <dbReference type="ARBA" id="ARBA00006987"/>
    </source>
</evidence>
<reference evidence="3 4" key="1">
    <citation type="submission" date="2020-06" db="EMBL/GenBank/DDBJ databases">
        <title>Schlegella sp. ID0723 isolated from air conditioner.</title>
        <authorList>
            <person name="Kim D.Y."/>
            <person name="Kim D.-U."/>
        </authorList>
    </citation>
    <scope>NUCLEOTIDE SEQUENCE [LARGE SCALE GENOMIC DNA]</scope>
    <source>
        <strain evidence="3 4">ID0723</strain>
    </source>
</reference>
<accession>A0A7Y6TWT2</accession>
<feature type="chain" id="PRO_5030720942" evidence="2">
    <location>
        <begin position="23"/>
        <end position="325"/>
    </location>
</feature>
<dbReference type="InterPro" id="IPR042100">
    <property type="entry name" value="Bug_dom1"/>
</dbReference>
<dbReference type="Pfam" id="PF03401">
    <property type="entry name" value="TctC"/>
    <property type="match status" value="1"/>
</dbReference>
<organism evidence="3 4">
    <name type="scientific">Piscinibacter koreensis</name>
    <dbReference type="NCBI Taxonomy" id="2742824"/>
    <lineage>
        <taxon>Bacteria</taxon>
        <taxon>Pseudomonadati</taxon>
        <taxon>Pseudomonadota</taxon>
        <taxon>Betaproteobacteria</taxon>
        <taxon>Burkholderiales</taxon>
        <taxon>Sphaerotilaceae</taxon>
        <taxon>Piscinibacter</taxon>
    </lineage>
</organism>
<keyword evidence="4" id="KW-1185">Reference proteome</keyword>
<evidence type="ECO:0000313" key="4">
    <source>
        <dbReference type="Proteomes" id="UP000529637"/>
    </source>
</evidence>
<name>A0A7Y6TWT2_9BURK</name>
<gene>
    <name evidence="3" type="ORF">HQN59_11385</name>
</gene>
<evidence type="ECO:0000256" key="2">
    <source>
        <dbReference type="SAM" id="SignalP"/>
    </source>
</evidence>
<dbReference type="InterPro" id="IPR005064">
    <property type="entry name" value="BUG"/>
</dbReference>
<sequence>MKRRSILALPLLATGIPMLALAEGAYPDKPIKLIVPFAPGTALDIVGRLAAAGASEELKVPIVVDNKLGASGVIGTEVVAKAAPDGYTLLFTAPAHYINQFVFASLPFDAVKDFRPVTKVSNAQLVMVAGKSSPFTTAKQVIEFAKANPGKLRYSSSGLGGTIHLAFSLFNQMAGTTIEHVPYTSGSQALTDVIAGHLDITFTAIATALPQAKAGNLKLLGVSGLKRSSAMPEVPTISEAALPGFELTSWGGALARNNVPDALIEKLNAAFLKVAQRSEFQAKLVAAGIEPDPLGTGAFAKQIEAEVPKWKRLVESTGAAHSQKQ</sequence>
<evidence type="ECO:0000313" key="3">
    <source>
        <dbReference type="EMBL" id="NUZ06362.1"/>
    </source>
</evidence>